<keyword evidence="1" id="KW-0479">Metal-binding</keyword>
<dbReference type="AlphaFoldDB" id="A0AAN9YTL8"/>
<feature type="region of interest" description="Disordered" evidence="2">
    <location>
        <begin position="132"/>
        <end position="210"/>
    </location>
</feature>
<evidence type="ECO:0000313" key="4">
    <source>
        <dbReference type="EMBL" id="KAK7754142.1"/>
    </source>
</evidence>
<feature type="compositionally biased region" description="Basic and acidic residues" evidence="2">
    <location>
        <begin position="132"/>
        <end position="149"/>
    </location>
</feature>
<dbReference type="SUPFAM" id="SSF57850">
    <property type="entry name" value="RING/U-box"/>
    <property type="match status" value="1"/>
</dbReference>
<feature type="region of interest" description="Disordered" evidence="2">
    <location>
        <begin position="269"/>
        <end position="302"/>
    </location>
</feature>
<evidence type="ECO:0000259" key="3">
    <source>
        <dbReference type="PROSITE" id="PS50089"/>
    </source>
</evidence>
<feature type="compositionally biased region" description="Low complexity" evidence="2">
    <location>
        <begin position="164"/>
        <end position="200"/>
    </location>
</feature>
<feature type="compositionally biased region" description="Low complexity" evidence="2">
    <location>
        <begin position="40"/>
        <end position="51"/>
    </location>
</feature>
<organism evidence="4 5">
    <name type="scientific">Diatrype stigma</name>
    <dbReference type="NCBI Taxonomy" id="117547"/>
    <lineage>
        <taxon>Eukaryota</taxon>
        <taxon>Fungi</taxon>
        <taxon>Dikarya</taxon>
        <taxon>Ascomycota</taxon>
        <taxon>Pezizomycotina</taxon>
        <taxon>Sordariomycetes</taxon>
        <taxon>Xylariomycetidae</taxon>
        <taxon>Xylariales</taxon>
        <taxon>Diatrypaceae</taxon>
        <taxon>Diatrype</taxon>
    </lineage>
</organism>
<name>A0AAN9YTL8_9PEZI</name>
<feature type="compositionally biased region" description="Low complexity" evidence="2">
    <location>
        <begin position="272"/>
        <end position="287"/>
    </location>
</feature>
<dbReference type="Gene3D" id="3.30.40.10">
    <property type="entry name" value="Zinc/RING finger domain, C3HC4 (zinc finger)"/>
    <property type="match status" value="1"/>
</dbReference>
<evidence type="ECO:0000256" key="1">
    <source>
        <dbReference type="PROSITE-ProRule" id="PRU00175"/>
    </source>
</evidence>
<dbReference type="InterPro" id="IPR013083">
    <property type="entry name" value="Znf_RING/FYVE/PHD"/>
</dbReference>
<proteinExistence type="predicted"/>
<feature type="region of interest" description="Disordered" evidence="2">
    <location>
        <begin position="1"/>
        <end position="99"/>
    </location>
</feature>
<dbReference type="Proteomes" id="UP001320420">
    <property type="component" value="Unassembled WGS sequence"/>
</dbReference>
<feature type="region of interest" description="Disordered" evidence="2">
    <location>
        <begin position="220"/>
        <end position="239"/>
    </location>
</feature>
<reference evidence="4 5" key="1">
    <citation type="submission" date="2024-02" db="EMBL/GenBank/DDBJ databases">
        <title>De novo assembly and annotation of 12 fungi associated with fruit tree decline syndrome in Ontario, Canada.</title>
        <authorList>
            <person name="Sulman M."/>
            <person name="Ellouze W."/>
            <person name="Ilyukhin E."/>
        </authorList>
    </citation>
    <scope>NUCLEOTIDE SEQUENCE [LARGE SCALE GENOMIC DNA]</scope>
    <source>
        <strain evidence="4 5">M11/M66-122</strain>
    </source>
</reference>
<feature type="compositionally biased region" description="Basic and acidic residues" evidence="2">
    <location>
        <begin position="416"/>
        <end position="431"/>
    </location>
</feature>
<evidence type="ECO:0000313" key="5">
    <source>
        <dbReference type="Proteomes" id="UP001320420"/>
    </source>
</evidence>
<keyword evidence="5" id="KW-1185">Reference proteome</keyword>
<sequence length="465" mass="50866">MNTEILSKNGSIFGKIPRKNKKTATMSSNSSLSSHHDSDGYSSDDSFSLLSRGMYMGQSPRASPPTTSRAGSASASGQTRTRTRTLRERLAPPSEQTEVSAAIARYRAQTIRAHRPATREAAAASITALWESREREREREQQRRLRELLQETAPSRRRNISNPGSEASEPSSPPSTRSSSSSRSSQSSSRSGAMRGRTTSPIVGEPSYLGPVTRDFLRSARLTRRRDDDGEGCGLESVEGESFFPTPKVTFMIDRPQGLTCQICQTATLEMPSPSSPSSPSSSSSSSADNTPDSDTRAVKGRGKRCATVAPAILPCGHLGCHDCLEQWVSAHHSCPFCRQEMRHKGCGHTVGPRAITHRTVHELPRTTAEGGSIGDRCRDCRIEDAQTAALRKWEELAEDLRRARRRVRELSSSVSRDHSETGGKGRKEAEMNAAKEALKQYEAAFEAAPSRSLLEKVTFVDASW</sequence>
<dbReference type="EMBL" id="JAKJXP020000023">
    <property type="protein sequence ID" value="KAK7754142.1"/>
    <property type="molecule type" value="Genomic_DNA"/>
</dbReference>
<dbReference type="Pfam" id="PF13639">
    <property type="entry name" value="zf-RING_2"/>
    <property type="match status" value="1"/>
</dbReference>
<protein>
    <recommendedName>
        <fullName evidence="3">RING-type domain-containing protein</fullName>
    </recommendedName>
</protein>
<dbReference type="SMART" id="SM00184">
    <property type="entry name" value="RING"/>
    <property type="match status" value="1"/>
</dbReference>
<feature type="domain" description="RING-type" evidence="3">
    <location>
        <begin position="261"/>
        <end position="339"/>
    </location>
</feature>
<accession>A0AAN9YTL8</accession>
<dbReference type="PROSITE" id="PS50089">
    <property type="entry name" value="ZF_RING_2"/>
    <property type="match status" value="1"/>
</dbReference>
<keyword evidence="1" id="KW-0863">Zinc-finger</keyword>
<comment type="caution">
    <text evidence="4">The sequence shown here is derived from an EMBL/GenBank/DDBJ whole genome shotgun (WGS) entry which is preliminary data.</text>
</comment>
<feature type="compositionally biased region" description="Polar residues" evidence="2">
    <location>
        <begin position="1"/>
        <end position="10"/>
    </location>
</feature>
<dbReference type="GO" id="GO:0008270">
    <property type="term" value="F:zinc ion binding"/>
    <property type="evidence" value="ECO:0007669"/>
    <property type="project" value="UniProtKB-KW"/>
</dbReference>
<feature type="region of interest" description="Disordered" evidence="2">
    <location>
        <begin position="408"/>
        <end position="434"/>
    </location>
</feature>
<evidence type="ECO:0000256" key="2">
    <source>
        <dbReference type="SAM" id="MobiDB-lite"/>
    </source>
</evidence>
<keyword evidence="1" id="KW-0862">Zinc</keyword>
<feature type="compositionally biased region" description="Low complexity" evidence="2">
    <location>
        <begin position="64"/>
        <end position="80"/>
    </location>
</feature>
<gene>
    <name evidence="4" type="ORF">SLS62_003988</name>
</gene>
<dbReference type="InterPro" id="IPR001841">
    <property type="entry name" value="Znf_RING"/>
</dbReference>